<dbReference type="EMBL" id="KK365153">
    <property type="protein sequence ID" value="KCZ81010.1"/>
    <property type="molecule type" value="Genomic_DNA"/>
</dbReference>
<dbReference type="InterPro" id="IPR000439">
    <property type="entry name" value="Ribosomal_eL15"/>
</dbReference>
<dbReference type="HOGENOM" id="CLU_080796_0_0_1"/>
<dbReference type="AlphaFoldDB" id="A0A059F1H3"/>
<sequence length="204" mass="23586">MSATLYLREIRKKKTSDLSRYLYTTRCYQYRLSTAIHKVERPTHIDKAHLLGYRAKQGYSIYRVRIRRGGRKKKAVNGNTHGKPVNAGIYEQKPAQSLQALAEIKLGKKIGNLRILNSYWVGQDGVFKYYEVIVVDPNHNGIRNDPKINFICNPVMKHRECRGLTSATKKSRGLGKGIKYNKTIGGSRRSCWKRRNTVSLRKYR</sequence>
<dbReference type="GO" id="GO:0022625">
    <property type="term" value="C:cytosolic large ribosomal subunit"/>
    <property type="evidence" value="ECO:0007669"/>
    <property type="project" value="TreeGrafter"/>
</dbReference>
<dbReference type="NCBIfam" id="NF003269">
    <property type="entry name" value="PRK04243.1"/>
    <property type="match status" value="1"/>
</dbReference>
<dbReference type="FunFam" id="3.40.1120.10:FF:000001">
    <property type="entry name" value="Ribosomal protein L15"/>
    <property type="match status" value="1"/>
</dbReference>
<evidence type="ECO:0000313" key="5">
    <source>
        <dbReference type="EMBL" id="KCZ81010.1"/>
    </source>
</evidence>
<dbReference type="GO" id="GO:0003735">
    <property type="term" value="F:structural constituent of ribosome"/>
    <property type="evidence" value="ECO:0007669"/>
    <property type="project" value="InterPro"/>
</dbReference>
<evidence type="ECO:0000256" key="3">
    <source>
        <dbReference type="ARBA" id="ARBA00023274"/>
    </source>
</evidence>
<reference evidence="5 6" key="2">
    <citation type="submission" date="2014-03" db="EMBL/GenBank/DDBJ databases">
        <title>The Genome Sequence of Anncaliia algerae insect isolate PRA339.</title>
        <authorList>
            <consortium name="The Broad Institute Genome Sequencing Platform"/>
            <consortium name="The Broad Institute Genome Sequencing Center for Infectious Disease"/>
            <person name="Cuomo C."/>
            <person name="Becnel J."/>
            <person name="Sanscrainte N."/>
            <person name="Walker B."/>
            <person name="Young S.K."/>
            <person name="Zeng Q."/>
            <person name="Gargeya S."/>
            <person name="Fitzgerald M."/>
            <person name="Haas B."/>
            <person name="Abouelleil A."/>
            <person name="Alvarado L."/>
            <person name="Arachchi H.M."/>
            <person name="Berlin A.M."/>
            <person name="Chapman S.B."/>
            <person name="Dewar J."/>
            <person name="Goldberg J."/>
            <person name="Griggs A."/>
            <person name="Gujja S."/>
            <person name="Hansen M."/>
            <person name="Howarth C."/>
            <person name="Imamovic A."/>
            <person name="Larimer J."/>
            <person name="McCowan C."/>
            <person name="Murphy C."/>
            <person name="Neiman D."/>
            <person name="Pearson M."/>
            <person name="Priest M."/>
            <person name="Roberts A."/>
            <person name="Saif S."/>
            <person name="Shea T."/>
            <person name="Sisk P."/>
            <person name="Sykes S."/>
            <person name="Wortman J."/>
            <person name="Nusbaum C."/>
            <person name="Birren B."/>
        </authorList>
    </citation>
    <scope>NUCLEOTIDE SEQUENCE [LARGE SCALE GENOMIC DNA]</scope>
    <source>
        <strain evidence="5 6">PRA339</strain>
    </source>
</reference>
<keyword evidence="2 4" id="KW-0689">Ribosomal protein</keyword>
<dbReference type="PANTHER" id="PTHR11847:SF4">
    <property type="entry name" value="LARGE RIBOSOMAL SUBUNIT PROTEIN EL15"/>
    <property type="match status" value="1"/>
</dbReference>
<dbReference type="GO" id="GO:0003723">
    <property type="term" value="F:RNA binding"/>
    <property type="evidence" value="ECO:0007669"/>
    <property type="project" value="TreeGrafter"/>
</dbReference>
<gene>
    <name evidence="5" type="ORF">H312_01557</name>
</gene>
<evidence type="ECO:0000256" key="1">
    <source>
        <dbReference type="ARBA" id="ARBA00006857"/>
    </source>
</evidence>
<evidence type="ECO:0000313" key="6">
    <source>
        <dbReference type="Proteomes" id="UP000030655"/>
    </source>
</evidence>
<keyword evidence="6" id="KW-1185">Reference proteome</keyword>
<dbReference type="STRING" id="1288291.A0A059F1H3"/>
<accession>A0A059F1H3</accession>
<comment type="similarity">
    <text evidence="1 4">Belongs to the eukaryotic ribosomal protein eL15 family.</text>
</comment>
<evidence type="ECO:0000256" key="2">
    <source>
        <dbReference type="ARBA" id="ARBA00022980"/>
    </source>
</evidence>
<dbReference type="InterPro" id="IPR024794">
    <property type="entry name" value="Rbsml_eL15_core_dom_sf"/>
</dbReference>
<dbReference type="InterPro" id="IPR012678">
    <property type="entry name" value="Ribosomal_uL23/eL15/eS24_sf"/>
</dbReference>
<dbReference type="SUPFAM" id="SSF54189">
    <property type="entry name" value="Ribosomal proteins S24e, L23 and L15e"/>
    <property type="match status" value="1"/>
</dbReference>
<evidence type="ECO:0000256" key="4">
    <source>
        <dbReference type="RuleBase" id="RU000663"/>
    </source>
</evidence>
<organism evidence="5 6">
    <name type="scientific">Anncaliia algerae PRA339</name>
    <dbReference type="NCBI Taxonomy" id="1288291"/>
    <lineage>
        <taxon>Eukaryota</taxon>
        <taxon>Fungi</taxon>
        <taxon>Fungi incertae sedis</taxon>
        <taxon>Microsporidia</taxon>
        <taxon>Tubulinosematoidea</taxon>
        <taxon>Tubulinosematidae</taxon>
        <taxon>Anncaliia</taxon>
    </lineage>
</organism>
<proteinExistence type="inferred from homology"/>
<dbReference type="OrthoDB" id="10255148at2759"/>
<reference evidence="6" key="1">
    <citation type="submission" date="2013-02" db="EMBL/GenBank/DDBJ databases">
        <authorList>
            <consortium name="The Broad Institute Genome Sequencing Platform"/>
            <person name="Cuomo C."/>
            <person name="Becnel J."/>
            <person name="Sanscrainte N."/>
            <person name="Walker B."/>
            <person name="Young S.K."/>
            <person name="Zeng Q."/>
            <person name="Gargeya S."/>
            <person name="Fitzgerald M."/>
            <person name="Haas B."/>
            <person name="Abouelleil A."/>
            <person name="Alvarado L."/>
            <person name="Arachchi H.M."/>
            <person name="Berlin A.M."/>
            <person name="Chapman S.B."/>
            <person name="Dewar J."/>
            <person name="Goldberg J."/>
            <person name="Griggs A."/>
            <person name="Gujja S."/>
            <person name="Hansen M."/>
            <person name="Howarth C."/>
            <person name="Imamovic A."/>
            <person name="Larimer J."/>
            <person name="McCowan C."/>
            <person name="Murphy C."/>
            <person name="Neiman D."/>
            <person name="Pearson M."/>
            <person name="Priest M."/>
            <person name="Roberts A."/>
            <person name="Saif S."/>
            <person name="Shea T."/>
            <person name="Sisk P."/>
            <person name="Sykes S."/>
            <person name="Wortman J."/>
            <person name="Nusbaum C."/>
            <person name="Birren B."/>
        </authorList>
    </citation>
    <scope>NUCLEOTIDE SEQUENCE [LARGE SCALE GENOMIC DNA]</scope>
    <source>
        <strain evidence="6">PRA339</strain>
    </source>
</reference>
<dbReference type="SMART" id="SM01384">
    <property type="entry name" value="Ribosomal_L15e"/>
    <property type="match status" value="1"/>
</dbReference>
<name>A0A059F1H3_9MICR</name>
<protein>
    <recommendedName>
        <fullName evidence="4">Ribosomal protein L15</fullName>
    </recommendedName>
</protein>
<dbReference type="Pfam" id="PF00827">
    <property type="entry name" value="Ribosomal_L15e"/>
    <property type="match status" value="1"/>
</dbReference>
<dbReference type="PANTHER" id="PTHR11847">
    <property type="entry name" value="RIBOSOMAL PROTEIN L15"/>
    <property type="match status" value="1"/>
</dbReference>
<dbReference type="Gene3D" id="3.40.1120.10">
    <property type="entry name" value="Ribosomal protein l15e"/>
    <property type="match status" value="1"/>
</dbReference>
<keyword evidence="3 4" id="KW-0687">Ribonucleoprotein</keyword>
<dbReference type="GO" id="GO:0002181">
    <property type="term" value="P:cytoplasmic translation"/>
    <property type="evidence" value="ECO:0007669"/>
    <property type="project" value="TreeGrafter"/>
</dbReference>
<dbReference type="Proteomes" id="UP000030655">
    <property type="component" value="Unassembled WGS sequence"/>
</dbReference>
<dbReference type="VEuPathDB" id="MicrosporidiaDB:H312_01557"/>